<feature type="region of interest" description="Disordered" evidence="1">
    <location>
        <begin position="84"/>
        <end position="121"/>
    </location>
</feature>
<sequence>MANTKQAKLGGKEGYASEPSSLGTPLKAEEIEMAASLMCRAAQFNQAPQIMSELRFLEKSMNEHPMTAMALVGMHEALGGMSDATKRRLDPSDDSQSFSAGSPWEFVPPSPDRSSAVDENRSIPLPKGVNCLEEWGKTVCKMDKYVDRNYSYAEMVAESRPFTKAADEMNKYLSFVQNKYGSDGGRNLPVKITPAVDLALYLDRLGWKARKFGKAPG</sequence>
<comment type="caution">
    <text evidence="2">The sequence shown here is derived from an EMBL/GenBank/DDBJ whole genome shotgun (WGS) entry which is preliminary data.</text>
</comment>
<name>A0ABP0HUT8_9DINO</name>
<feature type="non-terminal residue" evidence="2">
    <location>
        <position position="217"/>
    </location>
</feature>
<evidence type="ECO:0000256" key="1">
    <source>
        <dbReference type="SAM" id="MobiDB-lite"/>
    </source>
</evidence>
<keyword evidence="3" id="KW-1185">Reference proteome</keyword>
<dbReference type="Proteomes" id="UP001642464">
    <property type="component" value="Unassembled WGS sequence"/>
</dbReference>
<evidence type="ECO:0000313" key="3">
    <source>
        <dbReference type="Proteomes" id="UP001642464"/>
    </source>
</evidence>
<evidence type="ECO:0000313" key="2">
    <source>
        <dbReference type="EMBL" id="CAK8993970.1"/>
    </source>
</evidence>
<gene>
    <name evidence="2" type="ORF">SCF082_LOCUS3739</name>
</gene>
<feature type="region of interest" description="Disordered" evidence="1">
    <location>
        <begin position="1"/>
        <end position="22"/>
    </location>
</feature>
<protein>
    <submittedName>
        <fullName evidence="2">Uncharacterized protein</fullName>
    </submittedName>
</protein>
<proteinExistence type="predicted"/>
<reference evidence="2 3" key="1">
    <citation type="submission" date="2024-02" db="EMBL/GenBank/DDBJ databases">
        <authorList>
            <person name="Chen Y."/>
            <person name="Shah S."/>
            <person name="Dougan E. K."/>
            <person name="Thang M."/>
            <person name="Chan C."/>
        </authorList>
    </citation>
    <scope>NUCLEOTIDE SEQUENCE [LARGE SCALE GENOMIC DNA]</scope>
</reference>
<organism evidence="2 3">
    <name type="scientific">Durusdinium trenchii</name>
    <dbReference type="NCBI Taxonomy" id="1381693"/>
    <lineage>
        <taxon>Eukaryota</taxon>
        <taxon>Sar</taxon>
        <taxon>Alveolata</taxon>
        <taxon>Dinophyceae</taxon>
        <taxon>Suessiales</taxon>
        <taxon>Symbiodiniaceae</taxon>
        <taxon>Durusdinium</taxon>
    </lineage>
</organism>
<accession>A0ABP0HUT8</accession>
<dbReference type="EMBL" id="CAXAMM010001916">
    <property type="protein sequence ID" value="CAK8993970.1"/>
    <property type="molecule type" value="Genomic_DNA"/>
</dbReference>